<reference evidence="2 3" key="1">
    <citation type="journal article" date="2020" name="Nat. Food">
        <title>A phased Vanilla planifolia genome enables genetic improvement of flavour and production.</title>
        <authorList>
            <person name="Hasing T."/>
            <person name="Tang H."/>
            <person name="Brym M."/>
            <person name="Khazi F."/>
            <person name="Huang T."/>
            <person name="Chambers A.H."/>
        </authorList>
    </citation>
    <scope>NUCLEOTIDE SEQUENCE [LARGE SCALE GENOMIC DNA]</scope>
    <source>
        <tissue evidence="2">Leaf</tissue>
    </source>
</reference>
<feature type="region of interest" description="Disordered" evidence="1">
    <location>
        <begin position="562"/>
        <end position="581"/>
    </location>
</feature>
<protein>
    <submittedName>
        <fullName evidence="2">Uncharacterized protein</fullName>
    </submittedName>
</protein>
<proteinExistence type="predicted"/>
<sequence>MEGFHRHMQHGSSSFWYPSSSPPPQSTGYLPPPTMLHTAQHPPLPPQPPPYQHPLSYANQPPIPPPQHQQLQQWFHPPQQPAPPHMATPSSNLLVHQPPPYHSQLGLPQPYPQHQQRYPAHPPQLHPMAPPPPPVYTPSSQAWGNPSLPQHKIWEYPDMNTHYSSEQDWAAKARAWAAATPMTETHHTPSPFTPLGMMDEHGYSYRDHFAKAVGPAIDNHQPPLPQSSNQLLPTCMMDAVEKEVPYSYSSSQGDRKSMDQRESSKDGIHSRFIVPGQLTSIAQPDNVYGNQPVKPSSETGEQTLDFQPRFTIDIDQNKHPFDLQPISTFDCDHSKNMSYGHVDTAAAEGKIGHAISTTPVHTWSSSTAPVVTFPPLPLGPSVNQFDPSFASQPSLPVYPTSIFGGISASSFQAPVSPVSAPFGLGIGTSLLSTTLNADTNGVFNVSERPKKKILIYLLKRIDQADSKIVETRRSTEGEEDEEDEVEAARSAAINQEIKRVLTEVLLKVTEELFDEIATKIVNEDEPIAEAIEGSYLGNRNLSPPQANAIPIASAKVLVPQRKEGDGLGDATEHSISSSSGGNILGLANYGSDGDEESQEASPLSSIKLDSTSSHLEVADNSYKKATRDMGVVGMPLLNVEANDNLDKEGKIVSPGSSERKMNGFYFEEASGERAAFAGGDKAEEFRLYDANGLKSSGTIIERGSNTESVHVGQNISAKCRDGKANVPSDADRKLERHQNNRNLVEDVKTSLHHSNNENNKNRGKLKENLSDQIGNRNVKQGPYEIEIHSRSSSRSDGNKGSKKEIPKDKEEKSKNERKGEYKKDKNEDYKNEHKEVRSTRITRETFRHIGRSKSPVSRGRSAKDNPITDRGSSAEESSDNLRKRKLQSRRSSTSISPTRSRKRQASRSPHSKHSHRRHSPYSSAARRGRRRSRSITPIERRRHPSKLES</sequence>
<feature type="compositionally biased region" description="Polar residues" evidence="1">
    <location>
        <begin position="599"/>
        <end position="610"/>
    </location>
</feature>
<organism evidence="2 3">
    <name type="scientific">Vanilla planifolia</name>
    <name type="common">Vanilla</name>
    <dbReference type="NCBI Taxonomy" id="51239"/>
    <lineage>
        <taxon>Eukaryota</taxon>
        <taxon>Viridiplantae</taxon>
        <taxon>Streptophyta</taxon>
        <taxon>Embryophyta</taxon>
        <taxon>Tracheophyta</taxon>
        <taxon>Spermatophyta</taxon>
        <taxon>Magnoliopsida</taxon>
        <taxon>Liliopsida</taxon>
        <taxon>Asparagales</taxon>
        <taxon>Orchidaceae</taxon>
        <taxon>Vanilloideae</taxon>
        <taxon>Vanilleae</taxon>
        <taxon>Vanilla</taxon>
    </lineage>
</organism>
<accession>A0A835VF21</accession>
<evidence type="ECO:0000256" key="1">
    <source>
        <dbReference type="SAM" id="MobiDB-lite"/>
    </source>
</evidence>
<feature type="compositionally biased region" description="Low complexity" evidence="1">
    <location>
        <begin position="889"/>
        <end position="898"/>
    </location>
</feature>
<evidence type="ECO:0000313" key="2">
    <source>
        <dbReference type="EMBL" id="KAG0494096.1"/>
    </source>
</evidence>
<dbReference type="OrthoDB" id="540503at2759"/>
<gene>
    <name evidence="2" type="ORF">HPP92_005090</name>
</gene>
<feature type="compositionally biased region" description="Pro residues" evidence="1">
    <location>
        <begin position="42"/>
        <end position="52"/>
    </location>
</feature>
<comment type="caution">
    <text evidence="2">The sequence shown here is derived from an EMBL/GenBank/DDBJ whole genome shotgun (WGS) entry which is preliminary data.</text>
</comment>
<name>A0A835VF21_VANPL</name>
<feature type="region of interest" description="Disordered" evidence="1">
    <location>
        <begin position="719"/>
        <end position="949"/>
    </location>
</feature>
<evidence type="ECO:0000313" key="3">
    <source>
        <dbReference type="Proteomes" id="UP000639772"/>
    </source>
</evidence>
<feature type="compositionally biased region" description="Pro residues" evidence="1">
    <location>
        <begin position="20"/>
        <end position="34"/>
    </location>
</feature>
<dbReference type="AlphaFoldDB" id="A0A835VF21"/>
<feature type="compositionally biased region" description="Basic and acidic residues" evidence="1">
    <location>
        <begin position="719"/>
        <end position="749"/>
    </location>
</feature>
<feature type="compositionally biased region" description="Pro residues" evidence="1">
    <location>
        <begin position="120"/>
        <end position="136"/>
    </location>
</feature>
<dbReference type="Proteomes" id="UP000639772">
    <property type="component" value="Unassembled WGS sequence"/>
</dbReference>
<feature type="region of interest" description="Disordered" evidence="1">
    <location>
        <begin position="245"/>
        <end position="269"/>
    </location>
</feature>
<feature type="compositionally biased region" description="Basic residues" evidence="1">
    <location>
        <begin position="940"/>
        <end position="949"/>
    </location>
</feature>
<feature type="compositionally biased region" description="Basic and acidic residues" evidence="1">
    <location>
        <begin position="796"/>
        <end position="847"/>
    </location>
</feature>
<feature type="compositionally biased region" description="Low complexity" evidence="1">
    <location>
        <begin position="68"/>
        <end position="77"/>
    </location>
</feature>
<feature type="region of interest" description="Disordered" evidence="1">
    <location>
        <begin position="1"/>
        <end position="144"/>
    </location>
</feature>
<feature type="compositionally biased region" description="Basic and acidic residues" evidence="1">
    <location>
        <begin position="253"/>
        <end position="269"/>
    </location>
</feature>
<feature type="region of interest" description="Disordered" evidence="1">
    <location>
        <begin position="586"/>
        <end position="610"/>
    </location>
</feature>
<dbReference type="EMBL" id="JADCNM010000002">
    <property type="protein sequence ID" value="KAG0494096.1"/>
    <property type="molecule type" value="Genomic_DNA"/>
</dbReference>
<feature type="compositionally biased region" description="Basic residues" evidence="1">
    <location>
        <begin position="899"/>
        <end position="919"/>
    </location>
</feature>